<evidence type="ECO:0000313" key="1">
    <source>
        <dbReference type="EMBL" id="CAH1391124.1"/>
    </source>
</evidence>
<organism evidence="1 2">
    <name type="scientific">Nezara viridula</name>
    <name type="common">Southern green stink bug</name>
    <name type="synonym">Cimex viridulus</name>
    <dbReference type="NCBI Taxonomy" id="85310"/>
    <lineage>
        <taxon>Eukaryota</taxon>
        <taxon>Metazoa</taxon>
        <taxon>Ecdysozoa</taxon>
        <taxon>Arthropoda</taxon>
        <taxon>Hexapoda</taxon>
        <taxon>Insecta</taxon>
        <taxon>Pterygota</taxon>
        <taxon>Neoptera</taxon>
        <taxon>Paraneoptera</taxon>
        <taxon>Hemiptera</taxon>
        <taxon>Heteroptera</taxon>
        <taxon>Panheteroptera</taxon>
        <taxon>Pentatomomorpha</taxon>
        <taxon>Pentatomoidea</taxon>
        <taxon>Pentatomidae</taxon>
        <taxon>Pentatominae</taxon>
        <taxon>Nezara</taxon>
    </lineage>
</organism>
<dbReference type="Proteomes" id="UP001152798">
    <property type="component" value="Chromosome 1"/>
</dbReference>
<dbReference type="AlphaFoldDB" id="A0A9P0GX69"/>
<dbReference type="EMBL" id="OV725077">
    <property type="protein sequence ID" value="CAH1391124.1"/>
    <property type="molecule type" value="Genomic_DNA"/>
</dbReference>
<protein>
    <submittedName>
        <fullName evidence="1">Uncharacterized protein</fullName>
    </submittedName>
</protein>
<name>A0A9P0GX69_NEZVI</name>
<keyword evidence="2" id="KW-1185">Reference proteome</keyword>
<sequence>MGETQKAVPTRHDYKNSDWNFYYSQIKLQLQSAPNLRTEDGIDTYIASLCNTLLDAANIAIPKFVPFPPSLRVAPRHVLQLISLRNTRKRKMVPHEGSKEKNGNWEPNIIKLHQDDRLLNPKEQAVMLVQYYNEEIKKRT</sequence>
<gene>
    <name evidence="1" type="ORF">NEZAVI_LOCUS2203</name>
</gene>
<evidence type="ECO:0000313" key="2">
    <source>
        <dbReference type="Proteomes" id="UP001152798"/>
    </source>
</evidence>
<proteinExistence type="predicted"/>
<accession>A0A9P0GX69</accession>
<reference evidence="1" key="1">
    <citation type="submission" date="2022-01" db="EMBL/GenBank/DDBJ databases">
        <authorList>
            <person name="King R."/>
        </authorList>
    </citation>
    <scope>NUCLEOTIDE SEQUENCE</scope>
</reference>